<keyword evidence="6" id="KW-0507">mRNA processing</keyword>
<keyword evidence="11" id="KW-0508">mRNA splicing</keyword>
<dbReference type="GO" id="GO:0000184">
    <property type="term" value="P:nuclear-transcribed mRNA catabolic process, nonsense-mediated decay"/>
    <property type="evidence" value="ECO:0007669"/>
    <property type="project" value="UniProtKB-KW"/>
</dbReference>
<evidence type="ECO:0000256" key="11">
    <source>
        <dbReference type="ARBA" id="ARBA00023187"/>
    </source>
</evidence>
<dbReference type="GO" id="GO:0005737">
    <property type="term" value="C:cytoplasm"/>
    <property type="evidence" value="ECO:0007669"/>
    <property type="project" value="UniProtKB-SubCell"/>
</dbReference>
<keyword evidence="16" id="KW-1185">Reference proteome</keyword>
<feature type="region of interest" description="Disordered" evidence="13">
    <location>
        <begin position="601"/>
        <end position="636"/>
    </location>
</feature>
<evidence type="ECO:0000313" key="15">
    <source>
        <dbReference type="EMBL" id="GMH15952.1"/>
    </source>
</evidence>
<evidence type="ECO:0000256" key="6">
    <source>
        <dbReference type="ARBA" id="ARBA00022664"/>
    </source>
</evidence>
<sequence>MAEEEMEYDSDPEEAKLSLKMRRKEASDDEEEEAGNVEESDRKRREKPLRCGIDSDGESECEGDAAEYDDPELEVDEGEEEYYEDEEEVVLVEEEYEEGDGKICAEHDGTDGGGEGEGAAHEELEEKEVEMQGGTGESSEVHELTGQNPSEDEKKDNEPFSVPTAGAFYMHDDRLRNSTGRRYRRTFDGSKLWETKDDRRWGHDKFEEMNMKEIYFEGRRSSRGYYRGRGKARGMDQGFPRGSRPGSCDGNNHQNIAPKTVRGRGPRRYQPLKRKNEAPLREHERSVKSLDKTSPATPGTVATPTVELNPLPVKMVASNLSSASPPFYPSGSSNKENMLTQKSYARTESTNRNIQPPVTDDGLAMQQLNSFQRGRDVINSVGMDKLYIDDSFPAVTSKQLNNLHMPTAVNKVPPSAQIHAPQRNPAQSRTHPSLQASDQQLGQHPVNASQGSPPRSSLLVHEFEPGDSKFAPESSKSKTALVGKGKGVAQSAGRAPFLYSGAQVIRSGGNVGAGHDDQSFPASPAFLPVMQFGSQHPGGVGVPAVGMAFPGYVAQSKLGSGNSEMTWLPVLAGAAGALGAAYCSPYISLDGAYHAQPTWQTSALPSSSKDDNGTKPSNEWKPQHRSELLTDGFSQRQNKPRRYSEMNFGQALCDLQLVCLWALYLPNVLLL</sequence>
<evidence type="ECO:0000256" key="3">
    <source>
        <dbReference type="ARBA" id="ARBA00009548"/>
    </source>
</evidence>
<dbReference type="Pfam" id="PF09405">
    <property type="entry name" value="Btz"/>
    <property type="match status" value="1"/>
</dbReference>
<dbReference type="PANTHER" id="PTHR46837:SF5">
    <property type="entry name" value="PROTEIN MLN51 HOMOLOG"/>
    <property type="match status" value="1"/>
</dbReference>
<evidence type="ECO:0000256" key="5">
    <source>
        <dbReference type="ARBA" id="ARBA00022490"/>
    </source>
</evidence>
<dbReference type="GO" id="GO:0003729">
    <property type="term" value="F:mRNA binding"/>
    <property type="evidence" value="ECO:0007669"/>
    <property type="project" value="InterPro"/>
</dbReference>
<dbReference type="GO" id="GO:0006417">
    <property type="term" value="P:regulation of translation"/>
    <property type="evidence" value="ECO:0007669"/>
    <property type="project" value="UniProtKB-KW"/>
</dbReference>
<feature type="region of interest" description="Disordered" evidence="13">
    <location>
        <begin position="1"/>
        <end position="166"/>
    </location>
</feature>
<evidence type="ECO:0000256" key="8">
    <source>
        <dbReference type="ARBA" id="ARBA00022845"/>
    </source>
</evidence>
<feature type="compositionally biased region" description="Basic residues" evidence="13">
    <location>
        <begin position="261"/>
        <end position="273"/>
    </location>
</feature>
<evidence type="ECO:0000256" key="10">
    <source>
        <dbReference type="ARBA" id="ARBA00023161"/>
    </source>
</evidence>
<keyword evidence="5" id="KW-0963">Cytoplasm</keyword>
<accession>A0AAD3SRT1</accession>
<protein>
    <recommendedName>
        <fullName evidence="14">Btz domain-containing protein</fullName>
    </recommendedName>
</protein>
<evidence type="ECO:0000256" key="7">
    <source>
        <dbReference type="ARBA" id="ARBA00022816"/>
    </source>
</evidence>
<comment type="caution">
    <text evidence="15">The sequence shown here is derived from an EMBL/GenBank/DDBJ whole genome shotgun (WGS) entry which is preliminary data.</text>
</comment>
<dbReference type="GO" id="GO:0006397">
    <property type="term" value="P:mRNA processing"/>
    <property type="evidence" value="ECO:0007669"/>
    <property type="project" value="UniProtKB-KW"/>
</dbReference>
<proteinExistence type="inferred from homology"/>
<dbReference type="InterPro" id="IPR044796">
    <property type="entry name" value="MLN51_plant"/>
</dbReference>
<keyword evidence="9" id="KW-0694">RNA-binding</keyword>
<reference evidence="15" key="1">
    <citation type="submission" date="2023-05" db="EMBL/GenBank/DDBJ databases">
        <title>Nepenthes gracilis genome sequencing.</title>
        <authorList>
            <person name="Fukushima K."/>
        </authorList>
    </citation>
    <scope>NUCLEOTIDE SEQUENCE</scope>
    <source>
        <strain evidence="15">SING2019-196</strain>
    </source>
</reference>
<evidence type="ECO:0000259" key="14">
    <source>
        <dbReference type="SMART" id="SM01044"/>
    </source>
</evidence>
<keyword evidence="12" id="KW-0539">Nucleus</keyword>
<evidence type="ECO:0000256" key="12">
    <source>
        <dbReference type="ARBA" id="ARBA00023242"/>
    </source>
</evidence>
<evidence type="ECO:0000256" key="1">
    <source>
        <dbReference type="ARBA" id="ARBA00004123"/>
    </source>
</evidence>
<organism evidence="15 16">
    <name type="scientific">Nepenthes gracilis</name>
    <name type="common">Slender pitcher plant</name>
    <dbReference type="NCBI Taxonomy" id="150966"/>
    <lineage>
        <taxon>Eukaryota</taxon>
        <taxon>Viridiplantae</taxon>
        <taxon>Streptophyta</taxon>
        <taxon>Embryophyta</taxon>
        <taxon>Tracheophyta</taxon>
        <taxon>Spermatophyta</taxon>
        <taxon>Magnoliopsida</taxon>
        <taxon>eudicotyledons</taxon>
        <taxon>Gunneridae</taxon>
        <taxon>Pentapetalae</taxon>
        <taxon>Caryophyllales</taxon>
        <taxon>Nepenthaceae</taxon>
        <taxon>Nepenthes</taxon>
    </lineage>
</organism>
<feature type="region of interest" description="Disordered" evidence="13">
    <location>
        <begin position="414"/>
        <end position="459"/>
    </location>
</feature>
<dbReference type="InterPro" id="IPR018545">
    <property type="entry name" value="Btz_dom"/>
</dbReference>
<dbReference type="EMBL" id="BSYO01000016">
    <property type="protein sequence ID" value="GMH15952.1"/>
    <property type="molecule type" value="Genomic_DNA"/>
</dbReference>
<feature type="compositionally biased region" description="Polar residues" evidence="13">
    <location>
        <begin position="424"/>
        <end position="455"/>
    </location>
</feature>
<name>A0AAD3SRT1_NEPGR</name>
<keyword evidence="8" id="KW-0810">Translation regulation</keyword>
<dbReference type="PANTHER" id="PTHR46837">
    <property type="entry name" value="PROTEIN MLN51 HOMOLOG"/>
    <property type="match status" value="1"/>
</dbReference>
<feature type="compositionally biased region" description="Acidic residues" evidence="13">
    <location>
        <begin position="27"/>
        <end position="38"/>
    </location>
</feature>
<keyword evidence="4" id="KW-0813">Transport</keyword>
<feature type="region of interest" description="Disordered" evidence="13">
    <location>
        <begin position="227"/>
        <end position="305"/>
    </location>
</feature>
<evidence type="ECO:0000256" key="9">
    <source>
        <dbReference type="ARBA" id="ARBA00022884"/>
    </source>
</evidence>
<dbReference type="GO" id="GO:0035145">
    <property type="term" value="C:exon-exon junction complex"/>
    <property type="evidence" value="ECO:0007669"/>
    <property type="project" value="InterPro"/>
</dbReference>
<comment type="similarity">
    <text evidence="3">Belongs to the CASC3 family.</text>
</comment>
<feature type="compositionally biased region" description="Low complexity" evidence="13">
    <location>
        <begin position="293"/>
        <end position="305"/>
    </location>
</feature>
<feature type="compositionally biased region" description="Basic and acidic residues" evidence="13">
    <location>
        <begin position="274"/>
        <end position="291"/>
    </location>
</feature>
<evidence type="ECO:0000256" key="2">
    <source>
        <dbReference type="ARBA" id="ARBA00004496"/>
    </source>
</evidence>
<dbReference type="GO" id="GO:0008380">
    <property type="term" value="P:RNA splicing"/>
    <property type="evidence" value="ECO:0007669"/>
    <property type="project" value="UniProtKB-KW"/>
</dbReference>
<gene>
    <name evidence="15" type="ORF">Nepgr_017793</name>
</gene>
<feature type="compositionally biased region" description="Acidic residues" evidence="13">
    <location>
        <begin position="55"/>
        <end position="98"/>
    </location>
</feature>
<dbReference type="Proteomes" id="UP001279734">
    <property type="component" value="Unassembled WGS sequence"/>
</dbReference>
<keyword evidence="10" id="KW-0866">Nonsense-mediated mRNA decay</keyword>
<keyword evidence="7" id="KW-0509">mRNA transport</keyword>
<dbReference type="AlphaFoldDB" id="A0AAD3SRT1"/>
<feature type="domain" description="Btz" evidence="14">
    <location>
        <begin position="126"/>
        <end position="232"/>
    </location>
</feature>
<evidence type="ECO:0000256" key="4">
    <source>
        <dbReference type="ARBA" id="ARBA00022448"/>
    </source>
</evidence>
<evidence type="ECO:0000256" key="13">
    <source>
        <dbReference type="SAM" id="MobiDB-lite"/>
    </source>
</evidence>
<dbReference type="SMART" id="SM01044">
    <property type="entry name" value="Btz"/>
    <property type="match status" value="1"/>
</dbReference>
<comment type="subcellular location">
    <subcellularLocation>
        <location evidence="2">Cytoplasm</location>
    </subcellularLocation>
    <subcellularLocation>
        <location evidence="1">Nucleus</location>
    </subcellularLocation>
</comment>
<feature type="compositionally biased region" description="Basic and acidic residues" evidence="13">
    <location>
        <begin position="99"/>
        <end position="110"/>
    </location>
</feature>
<dbReference type="GO" id="GO:0051028">
    <property type="term" value="P:mRNA transport"/>
    <property type="evidence" value="ECO:0007669"/>
    <property type="project" value="UniProtKB-KW"/>
</dbReference>
<feature type="compositionally biased region" description="Acidic residues" evidence="13">
    <location>
        <begin position="1"/>
        <end position="12"/>
    </location>
</feature>
<evidence type="ECO:0000313" key="16">
    <source>
        <dbReference type="Proteomes" id="UP001279734"/>
    </source>
</evidence>